<dbReference type="Pfam" id="PF03009">
    <property type="entry name" value="GDPD"/>
    <property type="match status" value="1"/>
</dbReference>
<feature type="chain" id="PRO_5046218197" description="GP-PDE domain-containing protein" evidence="1">
    <location>
        <begin position="20"/>
        <end position="476"/>
    </location>
</feature>
<organism evidence="3 4">
    <name type="scientific">Actinoallomurus vinaceus</name>
    <dbReference type="NCBI Taxonomy" id="1080074"/>
    <lineage>
        <taxon>Bacteria</taxon>
        <taxon>Bacillati</taxon>
        <taxon>Actinomycetota</taxon>
        <taxon>Actinomycetes</taxon>
        <taxon>Streptosporangiales</taxon>
        <taxon>Thermomonosporaceae</taxon>
        <taxon>Actinoallomurus</taxon>
    </lineage>
</organism>
<feature type="signal peptide" evidence="1">
    <location>
        <begin position="1"/>
        <end position="19"/>
    </location>
</feature>
<sequence>MSLAAVGLTVIGAATSVQAAPLSPQRSAARPLRLVDLPQRFFIAHRNAGAFLAPENTEQALKAGVADPDADLLEFDIQVLKDGVGGVMHDPTVDRTTTATGKVADYDSAAFQQLVIDAPSWFGGRAAPAHPLLFEQVLDEFAGKKLLLAHPKDTAAMKLVIAAITARDLTGRVMVQTFSRSDAVLAEQAGITTQVIVGGAQQATIDTPEAIKSDGLKRVSLWAALPDSLISSYVHAGLIVTCYDVNRQYRRDQLYQLGVQGIDTNDPPYVRGDVARYRRTRDSFGTQNWWYGQISQSQFPEALGVRQRGRFVAPNWWRIDVGDYPLLALQGWAALSKSYTLHMNMRWDALGNDKTRWGGTYFSAIRDSAFSSADSPLNGGYLAVLRGDGTLILYRKDAGHTTRLKSVKTPAPKKGTVAKLRITVSKSSITVTRYDGADKSVTVKDARYRGKYLYLGRYASTGHQGPGLSFGGITVQ</sequence>
<protein>
    <recommendedName>
        <fullName evidence="2">GP-PDE domain-containing protein</fullName>
    </recommendedName>
</protein>
<dbReference type="EMBL" id="BAABHK010000004">
    <property type="protein sequence ID" value="GAA4626492.1"/>
    <property type="molecule type" value="Genomic_DNA"/>
</dbReference>
<dbReference type="PANTHER" id="PTHR46211">
    <property type="entry name" value="GLYCEROPHOSPHORYL DIESTER PHOSPHODIESTERASE"/>
    <property type="match status" value="1"/>
</dbReference>
<gene>
    <name evidence="3" type="ORF">GCM10023196_034960</name>
</gene>
<dbReference type="Gene3D" id="2.60.120.560">
    <property type="entry name" value="Exo-inulinase, domain 1"/>
    <property type="match status" value="1"/>
</dbReference>
<proteinExistence type="predicted"/>
<evidence type="ECO:0000313" key="4">
    <source>
        <dbReference type="Proteomes" id="UP001501442"/>
    </source>
</evidence>
<dbReference type="PROSITE" id="PS51704">
    <property type="entry name" value="GP_PDE"/>
    <property type="match status" value="1"/>
</dbReference>
<dbReference type="Proteomes" id="UP001501442">
    <property type="component" value="Unassembled WGS sequence"/>
</dbReference>
<dbReference type="Gene3D" id="3.20.20.190">
    <property type="entry name" value="Phosphatidylinositol (PI) phosphodiesterase"/>
    <property type="match status" value="1"/>
</dbReference>
<comment type="caution">
    <text evidence="3">The sequence shown here is derived from an EMBL/GenBank/DDBJ whole genome shotgun (WGS) entry which is preliminary data.</text>
</comment>
<evidence type="ECO:0000313" key="3">
    <source>
        <dbReference type="EMBL" id="GAA4626492.1"/>
    </source>
</evidence>
<reference evidence="4" key="1">
    <citation type="journal article" date="2019" name="Int. J. Syst. Evol. Microbiol.">
        <title>The Global Catalogue of Microorganisms (GCM) 10K type strain sequencing project: providing services to taxonomists for standard genome sequencing and annotation.</title>
        <authorList>
            <consortium name="The Broad Institute Genomics Platform"/>
            <consortium name="The Broad Institute Genome Sequencing Center for Infectious Disease"/>
            <person name="Wu L."/>
            <person name="Ma J."/>
        </authorList>
    </citation>
    <scope>NUCLEOTIDE SEQUENCE [LARGE SCALE GENOMIC DNA]</scope>
    <source>
        <strain evidence="4">JCM 17939</strain>
    </source>
</reference>
<dbReference type="SUPFAM" id="SSF51695">
    <property type="entry name" value="PLC-like phosphodiesterases"/>
    <property type="match status" value="1"/>
</dbReference>
<keyword evidence="1" id="KW-0732">Signal</keyword>
<dbReference type="PANTHER" id="PTHR46211:SF1">
    <property type="entry name" value="GLYCEROPHOSPHODIESTER PHOSPHODIESTERASE, CYTOPLASMIC"/>
    <property type="match status" value="1"/>
</dbReference>
<keyword evidence="4" id="KW-1185">Reference proteome</keyword>
<accession>A0ABP8U8X0</accession>
<dbReference type="InterPro" id="IPR030395">
    <property type="entry name" value="GP_PDE_dom"/>
</dbReference>
<dbReference type="InterPro" id="IPR017946">
    <property type="entry name" value="PLC-like_Pdiesterase_TIM-brl"/>
</dbReference>
<name>A0ABP8U8X0_9ACTN</name>
<feature type="domain" description="GP-PDE" evidence="2">
    <location>
        <begin position="41"/>
        <end position="274"/>
    </location>
</feature>
<evidence type="ECO:0000256" key="1">
    <source>
        <dbReference type="SAM" id="SignalP"/>
    </source>
</evidence>
<evidence type="ECO:0000259" key="2">
    <source>
        <dbReference type="PROSITE" id="PS51704"/>
    </source>
</evidence>